<evidence type="ECO:0000313" key="1">
    <source>
        <dbReference type="EMBL" id="TLD71305.1"/>
    </source>
</evidence>
<dbReference type="OrthoDB" id="9800843at2"/>
<dbReference type="Proteomes" id="UP000306196">
    <property type="component" value="Unassembled WGS sequence"/>
</dbReference>
<organism evidence="1 2">
    <name type="scientific">Phragmitibacter flavus</name>
    <dbReference type="NCBI Taxonomy" id="2576071"/>
    <lineage>
        <taxon>Bacteria</taxon>
        <taxon>Pseudomonadati</taxon>
        <taxon>Verrucomicrobiota</taxon>
        <taxon>Verrucomicrobiia</taxon>
        <taxon>Verrucomicrobiales</taxon>
        <taxon>Verrucomicrobiaceae</taxon>
        <taxon>Phragmitibacter</taxon>
    </lineage>
</organism>
<protein>
    <submittedName>
        <fullName evidence="1">Uncharacterized protein</fullName>
    </submittedName>
</protein>
<name>A0A5R8KH50_9BACT</name>
<comment type="caution">
    <text evidence="1">The sequence shown here is derived from an EMBL/GenBank/DDBJ whole genome shotgun (WGS) entry which is preliminary data.</text>
</comment>
<reference evidence="1 2" key="1">
    <citation type="submission" date="2019-05" db="EMBL/GenBank/DDBJ databases">
        <title>Verrucobacter flavum gen. nov., sp. nov. a new member of the family Verrucomicrobiaceae.</title>
        <authorList>
            <person name="Szuroczki S."/>
            <person name="Abbaszade G."/>
            <person name="Szabo A."/>
            <person name="Felfoldi T."/>
            <person name="Schumann P."/>
            <person name="Boka K."/>
            <person name="Keki Z."/>
            <person name="Toumi M."/>
            <person name="Toth E."/>
        </authorList>
    </citation>
    <scope>NUCLEOTIDE SEQUENCE [LARGE SCALE GENOMIC DNA]</scope>
    <source>
        <strain evidence="1 2">MG-N-17</strain>
    </source>
</reference>
<accession>A0A5R8KH50</accession>
<gene>
    <name evidence="1" type="ORF">FEM03_07175</name>
</gene>
<dbReference type="AlphaFoldDB" id="A0A5R8KH50"/>
<dbReference type="RefSeq" id="WP_138085520.1">
    <property type="nucleotide sequence ID" value="NZ_VAUV01000005.1"/>
</dbReference>
<dbReference type="EMBL" id="VAUV01000005">
    <property type="protein sequence ID" value="TLD71305.1"/>
    <property type="molecule type" value="Genomic_DNA"/>
</dbReference>
<sequence length="62" mass="6911">MAKSTISTPTLHGSPYRLDVEAELKSIETTYKRVTKSKKTAIAFLKRAGILDTEGKLAKPYR</sequence>
<proteinExistence type="predicted"/>
<keyword evidence="2" id="KW-1185">Reference proteome</keyword>
<evidence type="ECO:0000313" key="2">
    <source>
        <dbReference type="Proteomes" id="UP000306196"/>
    </source>
</evidence>